<organism evidence="4 5">
    <name type="scientific">Prosthecobacter fusiformis</name>
    <dbReference type="NCBI Taxonomy" id="48464"/>
    <lineage>
        <taxon>Bacteria</taxon>
        <taxon>Pseudomonadati</taxon>
        <taxon>Verrucomicrobiota</taxon>
        <taxon>Verrucomicrobiia</taxon>
        <taxon>Verrucomicrobiales</taxon>
        <taxon>Verrucomicrobiaceae</taxon>
        <taxon>Prosthecobacter</taxon>
    </lineage>
</organism>
<dbReference type="NCBIfam" id="TIGR01764">
    <property type="entry name" value="excise"/>
    <property type="match status" value="1"/>
</dbReference>
<feature type="modified residue" description="4-aspartylphosphate" evidence="2">
    <location>
        <position position="115"/>
    </location>
</feature>
<evidence type="ECO:0000313" key="5">
    <source>
        <dbReference type="Proteomes" id="UP000295662"/>
    </source>
</evidence>
<evidence type="ECO:0000259" key="3">
    <source>
        <dbReference type="PROSITE" id="PS50110"/>
    </source>
</evidence>
<proteinExistence type="predicted"/>
<keyword evidence="1 2" id="KW-0597">Phosphoprotein</keyword>
<sequence length="186" mass="20821">MAELTSPELMTVKETAEYLRIPLPTVYYLVQRGQLPAVQIGGRWRIKRSLLDRDVLRKEDESGQPTVMVVDDDPALQALFKQFLKKAGFGRLVVGTGAEAISVAKKQKFDFVFLDLKLPDVPGDEVYSQLKEMYPDLPIVVITGYPDSEILSRILSHGPVTVIKKPIEYDQLNKAVKQLGHKGAEV</sequence>
<evidence type="ECO:0000256" key="2">
    <source>
        <dbReference type="PROSITE-ProRule" id="PRU00169"/>
    </source>
</evidence>
<dbReference type="InterPro" id="IPR010093">
    <property type="entry name" value="SinI_DNA-bd"/>
</dbReference>
<dbReference type="InterPro" id="IPR001789">
    <property type="entry name" value="Sig_transdc_resp-reg_receiver"/>
</dbReference>
<name>A0A4R7RK76_9BACT</name>
<dbReference type="GO" id="GO:0000160">
    <property type="term" value="P:phosphorelay signal transduction system"/>
    <property type="evidence" value="ECO:0007669"/>
    <property type="project" value="InterPro"/>
</dbReference>
<dbReference type="GO" id="GO:0003677">
    <property type="term" value="F:DNA binding"/>
    <property type="evidence" value="ECO:0007669"/>
    <property type="project" value="InterPro"/>
</dbReference>
<dbReference type="RefSeq" id="WP_133797511.1">
    <property type="nucleotide sequence ID" value="NZ_SOCA01000017.1"/>
</dbReference>
<comment type="caution">
    <text evidence="4">The sequence shown here is derived from an EMBL/GenBank/DDBJ whole genome shotgun (WGS) entry which is preliminary data.</text>
</comment>
<dbReference type="PANTHER" id="PTHR44591:SF3">
    <property type="entry name" value="RESPONSE REGULATORY DOMAIN-CONTAINING PROTEIN"/>
    <property type="match status" value="1"/>
</dbReference>
<evidence type="ECO:0000256" key="1">
    <source>
        <dbReference type="ARBA" id="ARBA00022553"/>
    </source>
</evidence>
<dbReference type="EMBL" id="SOCA01000017">
    <property type="protein sequence ID" value="TDU63033.1"/>
    <property type="molecule type" value="Genomic_DNA"/>
</dbReference>
<gene>
    <name evidence="4" type="ORF">EI77_04554</name>
</gene>
<dbReference type="SUPFAM" id="SSF52172">
    <property type="entry name" value="CheY-like"/>
    <property type="match status" value="1"/>
</dbReference>
<dbReference type="Gene3D" id="3.40.50.2300">
    <property type="match status" value="1"/>
</dbReference>
<dbReference type="PROSITE" id="PS50110">
    <property type="entry name" value="RESPONSE_REGULATORY"/>
    <property type="match status" value="1"/>
</dbReference>
<keyword evidence="5" id="KW-1185">Reference proteome</keyword>
<feature type="domain" description="Response regulatory" evidence="3">
    <location>
        <begin position="66"/>
        <end position="180"/>
    </location>
</feature>
<dbReference type="SUPFAM" id="SSF46955">
    <property type="entry name" value="Putative DNA-binding domain"/>
    <property type="match status" value="1"/>
</dbReference>
<dbReference type="PANTHER" id="PTHR44591">
    <property type="entry name" value="STRESS RESPONSE REGULATOR PROTEIN 1"/>
    <property type="match status" value="1"/>
</dbReference>
<dbReference type="InterPro" id="IPR011006">
    <property type="entry name" value="CheY-like_superfamily"/>
</dbReference>
<dbReference type="AlphaFoldDB" id="A0A4R7RK76"/>
<dbReference type="OrthoDB" id="9808843at2"/>
<accession>A0A4R7RK76</accession>
<dbReference type="SMART" id="SM00448">
    <property type="entry name" value="REC"/>
    <property type="match status" value="1"/>
</dbReference>
<reference evidence="4 5" key="1">
    <citation type="submission" date="2019-03" db="EMBL/GenBank/DDBJ databases">
        <title>Genomic Encyclopedia of Archaeal and Bacterial Type Strains, Phase II (KMG-II): from individual species to whole genera.</title>
        <authorList>
            <person name="Goeker M."/>
        </authorList>
    </citation>
    <scope>NUCLEOTIDE SEQUENCE [LARGE SCALE GENOMIC DNA]</scope>
    <source>
        <strain evidence="4 5">ATCC 25309</strain>
    </source>
</reference>
<dbReference type="Pfam" id="PF00072">
    <property type="entry name" value="Response_reg"/>
    <property type="match status" value="1"/>
</dbReference>
<protein>
    <submittedName>
        <fullName evidence="4">Excisionase family DNA binding protein</fullName>
    </submittedName>
</protein>
<dbReference type="InterPro" id="IPR009061">
    <property type="entry name" value="DNA-bd_dom_put_sf"/>
</dbReference>
<dbReference type="Proteomes" id="UP000295662">
    <property type="component" value="Unassembled WGS sequence"/>
</dbReference>
<dbReference type="InterPro" id="IPR050595">
    <property type="entry name" value="Bact_response_regulator"/>
</dbReference>
<evidence type="ECO:0000313" key="4">
    <source>
        <dbReference type="EMBL" id="TDU63033.1"/>
    </source>
</evidence>
<dbReference type="CDD" id="cd00156">
    <property type="entry name" value="REC"/>
    <property type="match status" value="1"/>
</dbReference>
<dbReference type="Pfam" id="PF12728">
    <property type="entry name" value="HTH_17"/>
    <property type="match status" value="1"/>
</dbReference>
<dbReference type="InterPro" id="IPR041657">
    <property type="entry name" value="HTH_17"/>
</dbReference>